<comment type="caution">
    <text evidence="3">The sequence shown here is derived from an EMBL/GenBank/DDBJ whole genome shotgun (WGS) entry which is preliminary data.</text>
</comment>
<reference evidence="4" key="1">
    <citation type="journal article" date="2019" name="Int. J. Syst. Evol. Microbiol.">
        <title>The Global Catalogue of Microorganisms (GCM) 10K type strain sequencing project: providing services to taxonomists for standard genome sequencing and annotation.</title>
        <authorList>
            <consortium name="The Broad Institute Genomics Platform"/>
            <consortium name="The Broad Institute Genome Sequencing Center for Infectious Disease"/>
            <person name="Wu L."/>
            <person name="Ma J."/>
        </authorList>
    </citation>
    <scope>NUCLEOTIDE SEQUENCE [LARGE SCALE GENOMIC DNA]</scope>
    <source>
        <strain evidence="4">KCTC 42087</strain>
    </source>
</reference>
<dbReference type="InterPro" id="IPR016161">
    <property type="entry name" value="Ald_DH/histidinol_DH"/>
</dbReference>
<name>A0ABW1AK57_9ACTN</name>
<evidence type="ECO:0000313" key="3">
    <source>
        <dbReference type="EMBL" id="MFC5754815.1"/>
    </source>
</evidence>
<keyword evidence="4" id="KW-1185">Reference proteome</keyword>
<dbReference type="Pfam" id="PF00171">
    <property type="entry name" value="Aldedh"/>
    <property type="match status" value="1"/>
</dbReference>
<evidence type="ECO:0000313" key="4">
    <source>
        <dbReference type="Proteomes" id="UP001596074"/>
    </source>
</evidence>
<dbReference type="InterPro" id="IPR016162">
    <property type="entry name" value="Ald_DH_N"/>
</dbReference>
<dbReference type="Proteomes" id="UP001596074">
    <property type="component" value="Unassembled WGS sequence"/>
</dbReference>
<dbReference type="EMBL" id="JBHSON010000187">
    <property type="protein sequence ID" value="MFC5754815.1"/>
    <property type="molecule type" value="Genomic_DNA"/>
</dbReference>
<dbReference type="SUPFAM" id="SSF53720">
    <property type="entry name" value="ALDH-like"/>
    <property type="match status" value="1"/>
</dbReference>
<organism evidence="3 4">
    <name type="scientific">Actinomadura rugatobispora</name>
    <dbReference type="NCBI Taxonomy" id="1994"/>
    <lineage>
        <taxon>Bacteria</taxon>
        <taxon>Bacillati</taxon>
        <taxon>Actinomycetota</taxon>
        <taxon>Actinomycetes</taxon>
        <taxon>Streptosporangiales</taxon>
        <taxon>Thermomonosporaceae</taxon>
        <taxon>Actinomadura</taxon>
    </lineage>
</organism>
<keyword evidence="1" id="KW-0560">Oxidoreductase</keyword>
<protein>
    <submittedName>
        <fullName evidence="3">Aldehyde dehydrogenase family protein</fullName>
    </submittedName>
</protein>
<sequence>CVLVASEPAPLPAVTLAEVLATSDLPGGVVNILTGHRAELAPWLASHMDLNAVDLAGVGAGQVPVLEEAAAGNLKRVLRPQEGADWSAAPGTGRMTAFLETRTVWHPVGV</sequence>
<dbReference type="Gene3D" id="3.40.605.10">
    <property type="entry name" value="Aldehyde Dehydrogenase, Chain A, domain 1"/>
    <property type="match status" value="1"/>
</dbReference>
<feature type="domain" description="Aldehyde dehydrogenase" evidence="2">
    <location>
        <begin position="2"/>
        <end position="78"/>
    </location>
</feature>
<proteinExistence type="predicted"/>
<dbReference type="RefSeq" id="WP_378293290.1">
    <property type="nucleotide sequence ID" value="NZ_JBHSON010000187.1"/>
</dbReference>
<evidence type="ECO:0000259" key="2">
    <source>
        <dbReference type="Pfam" id="PF00171"/>
    </source>
</evidence>
<dbReference type="InterPro" id="IPR015590">
    <property type="entry name" value="Aldehyde_DH_dom"/>
</dbReference>
<accession>A0ABW1AK57</accession>
<evidence type="ECO:0000256" key="1">
    <source>
        <dbReference type="ARBA" id="ARBA00023002"/>
    </source>
</evidence>
<feature type="non-terminal residue" evidence="3">
    <location>
        <position position="1"/>
    </location>
</feature>
<gene>
    <name evidence="3" type="ORF">ACFPZN_55165</name>
</gene>